<dbReference type="CDD" id="cd00117">
    <property type="entry name" value="TFP"/>
    <property type="match status" value="2"/>
</dbReference>
<dbReference type="Proteomes" id="UP001163046">
    <property type="component" value="Unassembled WGS sequence"/>
</dbReference>
<dbReference type="InterPro" id="IPR045860">
    <property type="entry name" value="Snake_toxin-like_sf"/>
</dbReference>
<feature type="chain" id="PRO_5040974131" description="UPAR/Ly6 domain-containing protein" evidence="3">
    <location>
        <begin position="21"/>
        <end position="205"/>
    </location>
</feature>
<keyword evidence="2" id="KW-1015">Disulfide bond</keyword>
<dbReference type="PANTHER" id="PTHR10036">
    <property type="entry name" value="CD59 GLYCOPROTEIN"/>
    <property type="match status" value="1"/>
</dbReference>
<sequence>MKFAVVPLVVLFFGALRVHSLECYQCAASSSLDDCSSQETQVTCPPGLPKCGIVEVTYEAGGVSGAAFVKGCLTDDICEGREAAGCDQPGINCDIKCCSDDLCNGEGGGEGSSAESLSCNKCLSSVSMDDCNEHQKEKQCSPKENRCGIMSAHKESTLVFAKDCIPEELCPTFCKDGFNEEGGFECELSCCEGNFCNINQKNTLA</sequence>
<evidence type="ECO:0000256" key="2">
    <source>
        <dbReference type="ARBA" id="ARBA00023157"/>
    </source>
</evidence>
<evidence type="ECO:0000259" key="4">
    <source>
        <dbReference type="SMART" id="SM00134"/>
    </source>
</evidence>
<evidence type="ECO:0000256" key="3">
    <source>
        <dbReference type="SAM" id="SignalP"/>
    </source>
</evidence>
<dbReference type="SUPFAM" id="SSF57302">
    <property type="entry name" value="Snake toxin-like"/>
    <property type="match status" value="2"/>
</dbReference>
<feature type="domain" description="UPAR/Ly6" evidence="4">
    <location>
        <begin position="21"/>
        <end position="114"/>
    </location>
</feature>
<evidence type="ECO:0000313" key="6">
    <source>
        <dbReference type="Proteomes" id="UP001163046"/>
    </source>
</evidence>
<dbReference type="EMBL" id="MU825397">
    <property type="protein sequence ID" value="KAJ7393760.1"/>
    <property type="molecule type" value="Genomic_DNA"/>
</dbReference>
<proteinExistence type="predicted"/>
<organism evidence="5 6">
    <name type="scientific">Desmophyllum pertusum</name>
    <dbReference type="NCBI Taxonomy" id="174260"/>
    <lineage>
        <taxon>Eukaryota</taxon>
        <taxon>Metazoa</taxon>
        <taxon>Cnidaria</taxon>
        <taxon>Anthozoa</taxon>
        <taxon>Hexacorallia</taxon>
        <taxon>Scleractinia</taxon>
        <taxon>Caryophylliina</taxon>
        <taxon>Caryophylliidae</taxon>
        <taxon>Desmophyllum</taxon>
    </lineage>
</organism>
<dbReference type="SMART" id="SM00134">
    <property type="entry name" value="LU"/>
    <property type="match status" value="2"/>
</dbReference>
<evidence type="ECO:0000256" key="1">
    <source>
        <dbReference type="ARBA" id="ARBA00022729"/>
    </source>
</evidence>
<reference evidence="5" key="1">
    <citation type="submission" date="2023-01" db="EMBL/GenBank/DDBJ databases">
        <title>Genome assembly of the deep-sea coral Lophelia pertusa.</title>
        <authorList>
            <person name="Herrera S."/>
            <person name="Cordes E."/>
        </authorList>
    </citation>
    <scope>NUCLEOTIDE SEQUENCE</scope>
    <source>
        <strain evidence="5">USNM1676648</strain>
        <tissue evidence="5">Polyp</tissue>
    </source>
</reference>
<dbReference type="Gene3D" id="2.10.60.10">
    <property type="entry name" value="CD59"/>
    <property type="match status" value="2"/>
</dbReference>
<protein>
    <recommendedName>
        <fullName evidence="4">UPAR/Ly6 domain-containing protein</fullName>
    </recommendedName>
</protein>
<dbReference type="AlphaFoldDB" id="A0A9X0A5V7"/>
<feature type="signal peptide" evidence="3">
    <location>
        <begin position="1"/>
        <end position="20"/>
    </location>
</feature>
<accession>A0A9X0A5V7</accession>
<dbReference type="Pfam" id="PF00021">
    <property type="entry name" value="UPAR_LY6"/>
    <property type="match status" value="2"/>
</dbReference>
<comment type="caution">
    <text evidence="5">The sequence shown here is derived from an EMBL/GenBank/DDBJ whole genome shotgun (WGS) entry which is preliminary data.</text>
</comment>
<name>A0A9X0A5V7_9CNID</name>
<evidence type="ECO:0000313" key="5">
    <source>
        <dbReference type="EMBL" id="KAJ7393760.1"/>
    </source>
</evidence>
<dbReference type="InterPro" id="IPR016054">
    <property type="entry name" value="LY6_UPA_recep-like"/>
</dbReference>
<feature type="domain" description="UPAR/Ly6" evidence="4">
    <location>
        <begin position="117"/>
        <end position="205"/>
    </location>
</feature>
<dbReference type="PANTHER" id="PTHR10036:SF3">
    <property type="entry name" value="PROTEIN SLEEPLESS-RELATED"/>
    <property type="match status" value="1"/>
</dbReference>
<keyword evidence="1 3" id="KW-0732">Signal</keyword>
<dbReference type="PROSITE" id="PS00983">
    <property type="entry name" value="LY6_UPAR"/>
    <property type="match status" value="1"/>
</dbReference>
<dbReference type="OrthoDB" id="5961589at2759"/>
<gene>
    <name evidence="5" type="ORF">OS493_003419</name>
</gene>
<dbReference type="InterPro" id="IPR018363">
    <property type="entry name" value="CD59_antigen_CS"/>
</dbReference>
<keyword evidence="6" id="KW-1185">Reference proteome</keyword>